<comment type="caution">
    <text evidence="1">The sequence shown here is derived from an EMBL/GenBank/DDBJ whole genome shotgun (WGS) entry which is preliminary data.</text>
</comment>
<reference evidence="1 2" key="1">
    <citation type="submission" date="2016-02" db="EMBL/GenBank/DDBJ databases">
        <title>Species-wide whole genome sequencing reveals diversity, host range in Lonsdalea quercina.</title>
        <authorList>
            <person name="Li Y."/>
        </authorList>
    </citation>
    <scope>NUCLEOTIDE SEQUENCE [LARGE SCALE GENOMIC DNA]</scope>
    <source>
        <strain evidence="1 2">LMG 26265</strain>
    </source>
</reference>
<evidence type="ECO:0000313" key="1">
    <source>
        <dbReference type="EMBL" id="OSN09054.1"/>
    </source>
</evidence>
<organism evidence="1 2">
    <name type="scientific">Lonsdalea iberica</name>
    <dbReference type="NCBI Taxonomy" id="1082703"/>
    <lineage>
        <taxon>Bacteria</taxon>
        <taxon>Pseudomonadati</taxon>
        <taxon>Pseudomonadota</taxon>
        <taxon>Gammaproteobacteria</taxon>
        <taxon>Enterobacterales</taxon>
        <taxon>Pectobacteriaceae</taxon>
        <taxon>Lonsdalea</taxon>
    </lineage>
</organism>
<dbReference type="Proteomes" id="UP000194040">
    <property type="component" value="Unassembled WGS sequence"/>
</dbReference>
<name>A0ABX3XDK1_9GAMM</name>
<keyword evidence="2" id="KW-1185">Reference proteome</keyword>
<protein>
    <submittedName>
        <fullName evidence="1">Uncharacterized protein</fullName>
    </submittedName>
</protein>
<proteinExistence type="predicted"/>
<sequence>MWSMLTVHAYRAADRDRAGSDEDGGVLDTENIAFEGAVIGHAETHKRDKRPSVGFRHRDALQITVIGQRRVYRIQLGEQRRDRLRTALLGAAEAGFVDAIADRIVNQRVPAGDIRAQHGGM</sequence>
<evidence type="ECO:0000313" key="2">
    <source>
        <dbReference type="Proteomes" id="UP000194040"/>
    </source>
</evidence>
<accession>A0ABX3XDK1</accession>
<dbReference type="EMBL" id="LUTQ01000044">
    <property type="protein sequence ID" value="OSN09054.1"/>
    <property type="molecule type" value="Genomic_DNA"/>
</dbReference>
<gene>
    <name evidence="1" type="ORF">AU512_12950</name>
</gene>